<dbReference type="InterPro" id="IPR004365">
    <property type="entry name" value="NA-bd_OB_tRNA"/>
</dbReference>
<protein>
    <submittedName>
        <fullName evidence="4">Nucleic acid binding, OB-fold, tRNA/helicase-type</fullName>
    </submittedName>
</protein>
<gene>
    <name evidence="4" type="ordered locus">Igni_0953</name>
</gene>
<keyword evidence="4" id="KW-0347">Helicase</keyword>
<dbReference type="AlphaFoldDB" id="A8AB31"/>
<feature type="region of interest" description="Disordered" evidence="2">
    <location>
        <begin position="92"/>
        <end position="134"/>
    </location>
</feature>
<dbReference type="Gene3D" id="2.40.50.140">
    <property type="entry name" value="Nucleic acid-binding proteins"/>
    <property type="match status" value="1"/>
</dbReference>
<dbReference type="PhylomeDB" id="A8AB31"/>
<keyword evidence="4" id="KW-0067">ATP-binding</keyword>
<evidence type="ECO:0000313" key="5">
    <source>
        <dbReference type="Proteomes" id="UP000000262"/>
    </source>
</evidence>
<dbReference type="PANTHER" id="PTHR13356:SF0">
    <property type="entry name" value="SOSS COMPLEX SUBUNIT B HOMOLOG"/>
    <property type="match status" value="1"/>
</dbReference>
<evidence type="ECO:0000259" key="3">
    <source>
        <dbReference type="Pfam" id="PF01336"/>
    </source>
</evidence>
<feature type="compositionally biased region" description="Basic residues" evidence="2">
    <location>
        <begin position="123"/>
        <end position="134"/>
    </location>
</feature>
<dbReference type="Proteomes" id="UP000000262">
    <property type="component" value="Chromosome"/>
</dbReference>
<dbReference type="GO" id="GO:0004386">
    <property type="term" value="F:helicase activity"/>
    <property type="evidence" value="ECO:0007669"/>
    <property type="project" value="UniProtKB-KW"/>
</dbReference>
<dbReference type="eggNOG" id="arCOG01510">
    <property type="taxonomic scope" value="Archaea"/>
</dbReference>
<dbReference type="OrthoDB" id="6262at2157"/>
<dbReference type="KEGG" id="iho:Igni_0953"/>
<keyword evidence="4" id="KW-0378">Hydrolase</keyword>
<evidence type="ECO:0000256" key="1">
    <source>
        <dbReference type="ARBA" id="ARBA00023125"/>
    </source>
</evidence>
<feature type="domain" description="OB" evidence="3">
    <location>
        <begin position="13"/>
        <end position="87"/>
    </location>
</feature>
<keyword evidence="5" id="KW-1185">Reference proteome</keyword>
<name>A8AB31_IGNH4</name>
<dbReference type="Pfam" id="PF01336">
    <property type="entry name" value="tRNA_anti-codon"/>
    <property type="match status" value="1"/>
</dbReference>
<dbReference type="GO" id="GO:0010212">
    <property type="term" value="P:response to ionizing radiation"/>
    <property type="evidence" value="ECO:0007669"/>
    <property type="project" value="TreeGrafter"/>
</dbReference>
<dbReference type="GeneID" id="32154693"/>
<dbReference type="InterPro" id="IPR051231">
    <property type="entry name" value="SOSS-B"/>
</dbReference>
<evidence type="ECO:0000313" key="4">
    <source>
        <dbReference type="EMBL" id="ABU82133.1"/>
    </source>
</evidence>
<proteinExistence type="predicted"/>
<dbReference type="EMBL" id="CP000816">
    <property type="protein sequence ID" value="ABU82133.1"/>
    <property type="molecule type" value="Genomic_DNA"/>
</dbReference>
<dbReference type="NCBIfam" id="NF005050">
    <property type="entry name" value="PRK06461.1-4"/>
    <property type="match status" value="1"/>
</dbReference>
<accession>A8AB31</accession>
<evidence type="ECO:0000256" key="2">
    <source>
        <dbReference type="SAM" id="MobiDB-lite"/>
    </source>
</evidence>
<dbReference type="RefSeq" id="WP_012123097.1">
    <property type="nucleotide sequence ID" value="NC_009776.1"/>
</dbReference>
<dbReference type="InterPro" id="IPR012340">
    <property type="entry name" value="NA-bd_OB-fold"/>
</dbReference>
<dbReference type="STRING" id="453591.Igni_0953"/>
<sequence>MDKIKDLKEGKSVTIRGRVLEVSEKRVVNTKYGPAELSEAVVGDETGRVRVTLWRDKAGSLEVGDVVEIRDGWTTSYKGEVQVNVNRRTEIVKLDDSEAPSPEEIPEERPKSTARAGPSRSSFSRRRGSNRPSP</sequence>
<dbReference type="SUPFAM" id="SSF50249">
    <property type="entry name" value="Nucleic acid-binding proteins"/>
    <property type="match status" value="1"/>
</dbReference>
<organism evidence="4 5">
    <name type="scientific">Ignicoccus hospitalis (strain KIN4/I / DSM 18386 / JCM 14125)</name>
    <dbReference type="NCBI Taxonomy" id="453591"/>
    <lineage>
        <taxon>Archaea</taxon>
        <taxon>Thermoproteota</taxon>
        <taxon>Thermoprotei</taxon>
        <taxon>Desulfurococcales</taxon>
        <taxon>Desulfurococcaceae</taxon>
        <taxon>Ignicoccus</taxon>
    </lineage>
</organism>
<reference evidence="4 5" key="1">
    <citation type="journal article" date="2008" name="Genome Biol.">
        <title>A genomic analysis of the archaeal system Ignicoccus hospitalis-Nanoarchaeum equitans.</title>
        <authorList>
            <person name="Podar M."/>
            <person name="Anderson I."/>
            <person name="Makarova K.S."/>
            <person name="Elkins J.G."/>
            <person name="Ivanova N."/>
            <person name="Wall M.A."/>
            <person name="Lykidis A."/>
            <person name="Mavromatis K."/>
            <person name="Sun H."/>
            <person name="Hudson M.E."/>
            <person name="Chen W."/>
            <person name="Deciu C."/>
            <person name="Hutchison D."/>
            <person name="Eads J.R."/>
            <person name="Anderson A."/>
            <person name="Fernandes F."/>
            <person name="Szeto E."/>
            <person name="Lapidus A."/>
            <person name="Kyrpides N.C."/>
            <person name="Saier M.H.Jr."/>
            <person name="Richardson P.M."/>
            <person name="Rachel R."/>
            <person name="Huber H."/>
            <person name="Eisen J.A."/>
            <person name="Koonin E.V."/>
            <person name="Keller M."/>
            <person name="Stetter K.O."/>
        </authorList>
    </citation>
    <scope>NUCLEOTIDE SEQUENCE [LARGE SCALE GENOMIC DNA]</scope>
    <source>
        <strain evidence="5">KIN4/I / DSM 18386 / JCM 14125</strain>
    </source>
</reference>
<dbReference type="PANTHER" id="PTHR13356">
    <property type="entry name" value="OB FOLD NUCLEIC ACID BINDING PROTEIN-RELATED"/>
    <property type="match status" value="1"/>
</dbReference>
<keyword evidence="4" id="KW-0547">Nucleotide-binding</keyword>
<keyword evidence="1" id="KW-0238">DNA-binding</keyword>
<dbReference type="HOGENOM" id="CLU_110881_2_0_2"/>
<dbReference type="GO" id="GO:0000724">
    <property type="term" value="P:double-strand break repair via homologous recombination"/>
    <property type="evidence" value="ECO:0007669"/>
    <property type="project" value="TreeGrafter"/>
</dbReference>
<dbReference type="CDD" id="cd04491">
    <property type="entry name" value="SoSSB_OBF"/>
    <property type="match status" value="1"/>
</dbReference>
<dbReference type="GO" id="GO:0003677">
    <property type="term" value="F:DNA binding"/>
    <property type="evidence" value="ECO:0007669"/>
    <property type="project" value="UniProtKB-KW"/>
</dbReference>